<dbReference type="SMART" id="SM00849">
    <property type="entry name" value="Lactamase_B"/>
    <property type="match status" value="1"/>
</dbReference>
<dbReference type="InterPro" id="IPR036866">
    <property type="entry name" value="RibonucZ/Hydroxyglut_hydro"/>
</dbReference>
<dbReference type="Proteomes" id="UP000033116">
    <property type="component" value="Chromosome"/>
</dbReference>
<proteinExistence type="predicted"/>
<dbReference type="AlphaFoldDB" id="A0A0E3LRL0"/>
<dbReference type="InterPro" id="IPR052926">
    <property type="entry name" value="Metallo-beta-lactamase_dom"/>
</dbReference>
<dbReference type="SUPFAM" id="SSF56281">
    <property type="entry name" value="Metallo-hydrolase/oxidoreductase"/>
    <property type="match status" value="1"/>
</dbReference>
<evidence type="ECO:0000259" key="1">
    <source>
        <dbReference type="SMART" id="SM00849"/>
    </source>
</evidence>
<dbReference type="CDD" id="cd07713">
    <property type="entry name" value="DHPS-like_MBL-fold"/>
    <property type="match status" value="1"/>
</dbReference>
<dbReference type="GeneID" id="24863320"/>
<dbReference type="GO" id="GO:0016740">
    <property type="term" value="F:transferase activity"/>
    <property type="evidence" value="ECO:0007669"/>
    <property type="project" value="TreeGrafter"/>
</dbReference>
<dbReference type="PANTHER" id="PTHR13754:SF13">
    <property type="entry name" value="METALLO-BETA-LACTAMASE SUPERFAMILY PROTEIN (AFU_ORTHOLOGUE AFUA_3G07630)"/>
    <property type="match status" value="1"/>
</dbReference>
<evidence type="ECO:0000313" key="3">
    <source>
        <dbReference type="Proteomes" id="UP000033116"/>
    </source>
</evidence>
<protein>
    <submittedName>
        <fullName evidence="2">7,8 dihydropteroate synthase (Methanopterin)</fullName>
    </submittedName>
</protein>
<organism evidence="2 3">
    <name type="scientific">Methanosarcina mazei SarPi</name>
    <dbReference type="NCBI Taxonomy" id="1434115"/>
    <lineage>
        <taxon>Archaea</taxon>
        <taxon>Methanobacteriati</taxon>
        <taxon>Methanobacteriota</taxon>
        <taxon>Stenosarchaea group</taxon>
        <taxon>Methanomicrobia</taxon>
        <taxon>Methanosarcinales</taxon>
        <taxon>Methanosarcinaceae</taxon>
        <taxon>Methanosarcina</taxon>
    </lineage>
</organism>
<name>A0A0E3LRL0_METMZ</name>
<accession>A0A0E3LRL0</accession>
<dbReference type="RefSeq" id="WP_048042595.1">
    <property type="nucleotide sequence ID" value="NZ_CP009511.1"/>
</dbReference>
<dbReference type="InterPro" id="IPR041712">
    <property type="entry name" value="DHPS-like_MBL-fold"/>
</dbReference>
<dbReference type="Gene3D" id="3.60.15.10">
    <property type="entry name" value="Ribonuclease Z/Hydroxyacylglutathione hydrolase-like"/>
    <property type="match status" value="1"/>
</dbReference>
<dbReference type="HOGENOM" id="CLU_036012_1_0_2"/>
<dbReference type="Pfam" id="PF00753">
    <property type="entry name" value="Lactamase_B"/>
    <property type="match status" value="1"/>
</dbReference>
<gene>
    <name evidence="2" type="ORF">MSMAP_0221</name>
</gene>
<evidence type="ECO:0000313" key="2">
    <source>
        <dbReference type="EMBL" id="AKB60206.1"/>
    </source>
</evidence>
<dbReference type="InterPro" id="IPR001279">
    <property type="entry name" value="Metallo-B-lactamas"/>
</dbReference>
<dbReference type="PATRIC" id="fig|1434115.4.peg.263"/>
<sequence length="222" mass="24434">MFRLTVLYDNEACPGFTGSWGFSALIETGTETLLFDTGWDGTLLLKNMEKIGIDPACVNKLVLSHQHWDHIGGLPEILNANSGITVYVPASFSENLKREIRKRAELIEVKESIEISDGIWSTGELGEKIKEQSLVLCTEKGSYVLTGCAHPGIAAILDAALCHGEVKGIIGGLHDDDRFERLEGMELIAAGHCTTHKEKIKELFPTKFMETQAGLKLELTTY</sequence>
<dbReference type="EMBL" id="CP009511">
    <property type="protein sequence ID" value="AKB60206.1"/>
    <property type="molecule type" value="Genomic_DNA"/>
</dbReference>
<reference evidence="2 3" key="1">
    <citation type="submission" date="2014-07" db="EMBL/GenBank/DDBJ databases">
        <title>Methanogenic archaea and the global carbon cycle.</title>
        <authorList>
            <person name="Henriksen J.R."/>
            <person name="Luke J."/>
            <person name="Reinhart S."/>
            <person name="Benedict M.N."/>
            <person name="Youngblut N.D."/>
            <person name="Metcalf M.E."/>
            <person name="Whitaker R.J."/>
            <person name="Metcalf W.W."/>
        </authorList>
    </citation>
    <scope>NUCLEOTIDE SEQUENCE [LARGE SCALE GENOMIC DNA]</scope>
    <source>
        <strain evidence="2 3">SarPi</strain>
    </source>
</reference>
<dbReference type="PANTHER" id="PTHR13754">
    <property type="entry name" value="METALLO-BETA-LACTAMASE SUPERFAMILY PROTEIN"/>
    <property type="match status" value="1"/>
</dbReference>
<feature type="domain" description="Metallo-beta-lactamase" evidence="1">
    <location>
        <begin position="20"/>
        <end position="192"/>
    </location>
</feature>